<dbReference type="EMBL" id="BMZH01000002">
    <property type="protein sequence ID" value="GHA85227.1"/>
    <property type="molecule type" value="Genomic_DNA"/>
</dbReference>
<protein>
    <recommendedName>
        <fullName evidence="3">Tetratricopeptide repeat protein</fullName>
    </recommendedName>
</protein>
<proteinExistence type="predicted"/>
<sequence length="330" mass="36549">MTIFLGRQGAEGRQNALSLNPIETIRLSDHAGSVFLETGTYPIEAARIIFNRNPRHEVARLFLANEALLNGRPKEFVALYTGLFKTDPQNAQSYAKGLAQTIVAFNLHDEVLPVLKSQPYWANAYLREALAQSGYNISRLLPAFRVTPSAQPNYLDALIQLSGWDQAYAAFQEFVGVTPDPKRGLYDPELNNQGGAAPFNWQLSTNAEFIPGGGVAAFFNGRGTPWIMRQTFPLGQGEFLFASAMSGYASEDVGRYEWVLRCEGHNTTPMKAGPLRLSATPEMFEYRVLGDEDCDFATLTLQGVAGRFPQSSDILVKQVSLRWLQSEGEK</sequence>
<dbReference type="Proteomes" id="UP000634004">
    <property type="component" value="Unassembled WGS sequence"/>
</dbReference>
<dbReference type="RefSeq" id="WP_189495184.1">
    <property type="nucleotide sequence ID" value="NZ_BMZH01000002.1"/>
</dbReference>
<evidence type="ECO:0008006" key="3">
    <source>
        <dbReference type="Google" id="ProtNLM"/>
    </source>
</evidence>
<accession>A0A8J3CLU2</accession>
<organism evidence="1 2">
    <name type="scientific">Algimonas arctica</name>
    <dbReference type="NCBI Taxonomy" id="1479486"/>
    <lineage>
        <taxon>Bacteria</taxon>
        <taxon>Pseudomonadati</taxon>
        <taxon>Pseudomonadota</taxon>
        <taxon>Alphaproteobacteria</taxon>
        <taxon>Maricaulales</taxon>
        <taxon>Robiginitomaculaceae</taxon>
        <taxon>Algimonas</taxon>
    </lineage>
</organism>
<keyword evidence="2" id="KW-1185">Reference proteome</keyword>
<gene>
    <name evidence="1" type="ORF">GCM10009069_05440</name>
</gene>
<evidence type="ECO:0000313" key="1">
    <source>
        <dbReference type="EMBL" id="GHA85227.1"/>
    </source>
</evidence>
<dbReference type="AlphaFoldDB" id="A0A8J3CLU2"/>
<name>A0A8J3CLU2_9PROT</name>
<evidence type="ECO:0000313" key="2">
    <source>
        <dbReference type="Proteomes" id="UP000634004"/>
    </source>
</evidence>
<comment type="caution">
    <text evidence="1">The sequence shown here is derived from an EMBL/GenBank/DDBJ whole genome shotgun (WGS) entry which is preliminary data.</text>
</comment>
<reference evidence="1" key="1">
    <citation type="journal article" date="2014" name="Int. J. Syst. Evol. Microbiol.">
        <title>Complete genome sequence of Corynebacterium casei LMG S-19264T (=DSM 44701T), isolated from a smear-ripened cheese.</title>
        <authorList>
            <consortium name="US DOE Joint Genome Institute (JGI-PGF)"/>
            <person name="Walter F."/>
            <person name="Albersmeier A."/>
            <person name="Kalinowski J."/>
            <person name="Ruckert C."/>
        </authorList>
    </citation>
    <scope>NUCLEOTIDE SEQUENCE</scope>
    <source>
        <strain evidence="1">KCTC 32513</strain>
    </source>
</reference>
<reference evidence="1" key="2">
    <citation type="submission" date="2020-09" db="EMBL/GenBank/DDBJ databases">
        <authorList>
            <person name="Sun Q."/>
            <person name="Kim S."/>
        </authorList>
    </citation>
    <scope>NUCLEOTIDE SEQUENCE</scope>
    <source>
        <strain evidence="1">KCTC 32513</strain>
    </source>
</reference>